<reference evidence="6" key="1">
    <citation type="submission" date="2015-11" db="EMBL/GenBank/DDBJ databases">
        <authorList>
            <person name="Tobias N.J."/>
            <person name="Mishra B."/>
            <person name="Gupta D.K."/>
            <person name="Thines M."/>
            <person name="Stinear T.P."/>
            <person name="Bode H.B."/>
        </authorList>
    </citation>
    <scope>NUCLEOTIDE SEQUENCE [LARGE SCALE GENOMIC DNA]</scope>
    <source>
        <strain evidence="6">PB45.5</strain>
    </source>
</reference>
<dbReference type="InterPro" id="IPR001763">
    <property type="entry name" value="Rhodanese-like_dom"/>
</dbReference>
<feature type="active site" description="Cysteine persulfide intermediate" evidence="3">
    <location>
        <position position="78"/>
    </location>
</feature>
<dbReference type="EC" id="2.8.1.1" evidence="3"/>
<dbReference type="GO" id="GO:0004792">
    <property type="term" value="F:thiosulfate-cyanide sulfurtransferase activity"/>
    <property type="evidence" value="ECO:0007669"/>
    <property type="project" value="UniProtKB-UniRule"/>
</dbReference>
<organism evidence="5 6">
    <name type="scientific">Photorhabdus namnaonensis</name>
    <dbReference type="NCBI Taxonomy" id="1851568"/>
    <lineage>
        <taxon>Bacteria</taxon>
        <taxon>Pseudomonadati</taxon>
        <taxon>Pseudomonadota</taxon>
        <taxon>Gammaproteobacteria</taxon>
        <taxon>Enterobacterales</taxon>
        <taxon>Morganellaceae</taxon>
        <taxon>Photorhabdus</taxon>
    </lineage>
</organism>
<comment type="similarity">
    <text evidence="3">Belongs to the GlpE family.</text>
</comment>
<dbReference type="InterPro" id="IPR036873">
    <property type="entry name" value="Rhodanese-like_dom_sf"/>
</dbReference>
<keyword evidence="6" id="KW-1185">Reference proteome</keyword>
<comment type="catalytic activity">
    <reaction evidence="3">
        <text>thiosulfate + [thioredoxin]-dithiol = [thioredoxin]-disulfide + hydrogen sulfide + sulfite + 2 H(+)</text>
        <dbReference type="Rhea" id="RHEA:83859"/>
        <dbReference type="Rhea" id="RHEA-COMP:10698"/>
        <dbReference type="Rhea" id="RHEA-COMP:10700"/>
        <dbReference type="ChEBI" id="CHEBI:15378"/>
        <dbReference type="ChEBI" id="CHEBI:17359"/>
        <dbReference type="ChEBI" id="CHEBI:29919"/>
        <dbReference type="ChEBI" id="CHEBI:29950"/>
        <dbReference type="ChEBI" id="CHEBI:33542"/>
        <dbReference type="ChEBI" id="CHEBI:50058"/>
    </reaction>
</comment>
<evidence type="ECO:0000259" key="4">
    <source>
        <dbReference type="PROSITE" id="PS50206"/>
    </source>
</evidence>
<gene>
    <name evidence="5" type="primary">glpE_2</name>
    <name evidence="3" type="synonym">glpE</name>
    <name evidence="5" type="ORF">Phpb_02908</name>
</gene>
<comment type="catalytic activity">
    <reaction evidence="3">
        <text>thiosulfate + hydrogen cyanide = thiocyanate + sulfite + 2 H(+)</text>
        <dbReference type="Rhea" id="RHEA:16881"/>
        <dbReference type="ChEBI" id="CHEBI:15378"/>
        <dbReference type="ChEBI" id="CHEBI:17359"/>
        <dbReference type="ChEBI" id="CHEBI:18022"/>
        <dbReference type="ChEBI" id="CHEBI:18407"/>
        <dbReference type="ChEBI" id="CHEBI:33542"/>
        <dbReference type="EC" id="2.8.1.1"/>
    </reaction>
</comment>
<keyword evidence="2 3" id="KW-0808">Transferase</keyword>
<accession>A0A1B8YFU7</accession>
<dbReference type="NCBIfam" id="NF001195">
    <property type="entry name" value="PRK00162.1"/>
    <property type="match status" value="1"/>
</dbReference>
<keyword evidence="1 3" id="KW-0963">Cytoplasm</keyword>
<dbReference type="GO" id="GO:0005737">
    <property type="term" value="C:cytoplasm"/>
    <property type="evidence" value="ECO:0007669"/>
    <property type="project" value="UniProtKB-SubCell"/>
</dbReference>
<proteinExistence type="inferred from homology"/>
<dbReference type="AlphaFoldDB" id="A0A1B8YFU7"/>
<dbReference type="Pfam" id="PF00581">
    <property type="entry name" value="Rhodanese"/>
    <property type="match status" value="1"/>
</dbReference>
<dbReference type="PANTHER" id="PTHR43031">
    <property type="entry name" value="FAD-DEPENDENT OXIDOREDUCTASE"/>
    <property type="match status" value="1"/>
</dbReference>
<dbReference type="Proteomes" id="UP000092665">
    <property type="component" value="Unassembled WGS sequence"/>
</dbReference>
<dbReference type="PROSITE" id="PS50206">
    <property type="entry name" value="RHODANESE_3"/>
    <property type="match status" value="1"/>
</dbReference>
<evidence type="ECO:0000256" key="1">
    <source>
        <dbReference type="ARBA" id="ARBA00022490"/>
    </source>
</evidence>
<dbReference type="SMART" id="SM00450">
    <property type="entry name" value="RHOD"/>
    <property type="match status" value="1"/>
</dbReference>
<dbReference type="SUPFAM" id="SSF52821">
    <property type="entry name" value="Rhodanese/Cell cycle control phosphatase"/>
    <property type="match status" value="1"/>
</dbReference>
<dbReference type="InterPro" id="IPR023695">
    <property type="entry name" value="Thiosulf_sulfurTrfase"/>
</dbReference>
<dbReference type="InterPro" id="IPR050229">
    <property type="entry name" value="GlpE_sulfurtransferase"/>
</dbReference>
<sequence>MTGISFQEQVKTYMEHFQTISPEQAYQHWQDKSAIMVDIRDPQSFRAGHACDAFHLTNDTLNEFMLQANFEQPVMVMCYHGHSSQSAAQYLLNIGFETVYSINGGFEAWRRDYPHAVDSLPNPA</sequence>
<dbReference type="Gene3D" id="3.40.250.10">
    <property type="entry name" value="Rhodanese-like domain"/>
    <property type="match status" value="1"/>
</dbReference>
<evidence type="ECO:0000313" key="6">
    <source>
        <dbReference type="Proteomes" id="UP000092665"/>
    </source>
</evidence>
<dbReference type="PATRIC" id="fig|29488.15.peg.3203"/>
<evidence type="ECO:0000256" key="2">
    <source>
        <dbReference type="ARBA" id="ARBA00022679"/>
    </source>
</evidence>
<protein>
    <recommendedName>
        <fullName evidence="3">Thiosulfate sulfurtransferase GlpE</fullName>
        <ecNumber evidence="3">2.8.1.1</ecNumber>
    </recommendedName>
</protein>
<evidence type="ECO:0000313" key="5">
    <source>
        <dbReference type="EMBL" id="OCA54033.1"/>
    </source>
</evidence>
<comment type="function">
    <text evidence="3">Transferase that catalyzes the transfer of sulfur from thiosulfate to thiophilic acceptors such as cyanide or dithiols. May function in a CysM-independent thiosulfate assimilation pathway by catalyzing the conversion of thiosulfate to sulfite, which can then be used for L-cysteine biosynthesis.</text>
</comment>
<feature type="domain" description="Rhodanese" evidence="4">
    <location>
        <begin position="30"/>
        <end position="118"/>
    </location>
</feature>
<dbReference type="EMBL" id="LOIC01000073">
    <property type="protein sequence ID" value="OCA54033.1"/>
    <property type="molecule type" value="Genomic_DNA"/>
</dbReference>
<dbReference type="HAMAP" id="MF_01009">
    <property type="entry name" value="Thiosulf_sulfurtr"/>
    <property type="match status" value="1"/>
</dbReference>
<dbReference type="CDD" id="cd01444">
    <property type="entry name" value="GlpE_ST"/>
    <property type="match status" value="1"/>
</dbReference>
<comment type="caution">
    <text evidence="5">The sequence shown here is derived from an EMBL/GenBank/DDBJ whole genome shotgun (WGS) entry which is preliminary data.</text>
</comment>
<comment type="subcellular location">
    <subcellularLocation>
        <location evidence="3">Cytoplasm</location>
    </subcellularLocation>
</comment>
<dbReference type="GO" id="GO:0103041">
    <property type="term" value="F:thiosulfate-thioredoxin sulfurtransferase activity"/>
    <property type="evidence" value="ECO:0007669"/>
    <property type="project" value="RHEA"/>
</dbReference>
<evidence type="ECO:0000256" key="3">
    <source>
        <dbReference type="HAMAP-Rule" id="MF_01009"/>
    </source>
</evidence>
<name>A0A1B8YFU7_9GAMM</name>
<dbReference type="PANTHER" id="PTHR43031:SF6">
    <property type="entry name" value="THIOSULFATE SULFURTRANSFERASE GLPE"/>
    <property type="match status" value="1"/>
</dbReference>